<dbReference type="EMBL" id="CM023477">
    <property type="protein sequence ID" value="KAH7936642.1"/>
    <property type="molecule type" value="Genomic_DNA"/>
</dbReference>
<sequence>MPIARPENLPEELWPQPSTSTACLENNNPGPSTSKAAPAEGNAAASSSKVVRVAEPGSVAQVDDERVSGADASTGGQSTEGNGDGKSCGAVAAAVLRCPRPRQYRSKSAVSTDPRSPYYISQGIQNNEAVRRSPSVSCVLDAIRRETQEGGDVPGVSKAALEKPSVSTIRQHYYPEGGWGWVVCACALLVHMLTHGLQGAYGLLLIVIRQQFHGDDEAYTLHAGTAFALCLNLELYTPLLGFASY</sequence>
<comment type="caution">
    <text evidence="1">The sequence shown here is derived from an EMBL/GenBank/DDBJ whole genome shotgun (WGS) entry which is preliminary data.</text>
</comment>
<gene>
    <name evidence="1" type="ORF">HPB49_001886</name>
</gene>
<dbReference type="Proteomes" id="UP000821865">
    <property type="component" value="Chromosome 8"/>
</dbReference>
<name>A0ACB8C6X2_DERSI</name>
<protein>
    <submittedName>
        <fullName evidence="1">Uncharacterized protein</fullName>
    </submittedName>
</protein>
<evidence type="ECO:0000313" key="1">
    <source>
        <dbReference type="EMBL" id="KAH7936642.1"/>
    </source>
</evidence>
<organism evidence="1 2">
    <name type="scientific">Dermacentor silvarum</name>
    <name type="common">Tick</name>
    <dbReference type="NCBI Taxonomy" id="543639"/>
    <lineage>
        <taxon>Eukaryota</taxon>
        <taxon>Metazoa</taxon>
        <taxon>Ecdysozoa</taxon>
        <taxon>Arthropoda</taxon>
        <taxon>Chelicerata</taxon>
        <taxon>Arachnida</taxon>
        <taxon>Acari</taxon>
        <taxon>Parasitiformes</taxon>
        <taxon>Ixodida</taxon>
        <taxon>Ixodoidea</taxon>
        <taxon>Ixodidae</taxon>
        <taxon>Rhipicephalinae</taxon>
        <taxon>Dermacentor</taxon>
    </lineage>
</organism>
<evidence type="ECO:0000313" key="2">
    <source>
        <dbReference type="Proteomes" id="UP000821865"/>
    </source>
</evidence>
<proteinExistence type="predicted"/>
<accession>A0ACB8C6X2</accession>
<reference evidence="1" key="1">
    <citation type="submission" date="2020-05" db="EMBL/GenBank/DDBJ databases">
        <title>Large-scale comparative analyses of tick genomes elucidate their genetic diversity and vector capacities.</title>
        <authorList>
            <person name="Jia N."/>
            <person name="Wang J."/>
            <person name="Shi W."/>
            <person name="Du L."/>
            <person name="Sun Y."/>
            <person name="Zhan W."/>
            <person name="Jiang J."/>
            <person name="Wang Q."/>
            <person name="Zhang B."/>
            <person name="Ji P."/>
            <person name="Sakyi L.B."/>
            <person name="Cui X."/>
            <person name="Yuan T."/>
            <person name="Jiang B."/>
            <person name="Yang W."/>
            <person name="Lam T.T.-Y."/>
            <person name="Chang Q."/>
            <person name="Ding S."/>
            <person name="Wang X."/>
            <person name="Zhu J."/>
            <person name="Ruan X."/>
            <person name="Zhao L."/>
            <person name="Wei J."/>
            <person name="Que T."/>
            <person name="Du C."/>
            <person name="Cheng J."/>
            <person name="Dai P."/>
            <person name="Han X."/>
            <person name="Huang E."/>
            <person name="Gao Y."/>
            <person name="Liu J."/>
            <person name="Shao H."/>
            <person name="Ye R."/>
            <person name="Li L."/>
            <person name="Wei W."/>
            <person name="Wang X."/>
            <person name="Wang C."/>
            <person name="Yang T."/>
            <person name="Huo Q."/>
            <person name="Li W."/>
            <person name="Guo W."/>
            <person name="Chen H."/>
            <person name="Zhou L."/>
            <person name="Ni X."/>
            <person name="Tian J."/>
            <person name="Zhou Y."/>
            <person name="Sheng Y."/>
            <person name="Liu T."/>
            <person name="Pan Y."/>
            <person name="Xia L."/>
            <person name="Li J."/>
            <person name="Zhao F."/>
            <person name="Cao W."/>
        </authorList>
    </citation>
    <scope>NUCLEOTIDE SEQUENCE</scope>
    <source>
        <strain evidence="1">Dsil-2018</strain>
    </source>
</reference>
<keyword evidence="2" id="KW-1185">Reference proteome</keyword>